<name>A0A5D4S8A4_9BACI</name>
<keyword evidence="1" id="KW-0472">Membrane</keyword>
<organism evidence="2 3">
    <name type="scientific">Bacillus infantis</name>
    <dbReference type="NCBI Taxonomy" id="324767"/>
    <lineage>
        <taxon>Bacteria</taxon>
        <taxon>Bacillati</taxon>
        <taxon>Bacillota</taxon>
        <taxon>Bacilli</taxon>
        <taxon>Bacillales</taxon>
        <taxon>Bacillaceae</taxon>
        <taxon>Bacillus</taxon>
    </lineage>
</organism>
<protein>
    <submittedName>
        <fullName evidence="2">Uncharacterized protein</fullName>
    </submittedName>
</protein>
<evidence type="ECO:0000313" key="3">
    <source>
        <dbReference type="Proteomes" id="UP000323732"/>
    </source>
</evidence>
<evidence type="ECO:0000256" key="1">
    <source>
        <dbReference type="SAM" id="Phobius"/>
    </source>
</evidence>
<gene>
    <name evidence="2" type="ORF">FZD47_23735</name>
</gene>
<keyword evidence="1" id="KW-1133">Transmembrane helix</keyword>
<dbReference type="AlphaFoldDB" id="A0A5D4S8A4"/>
<evidence type="ECO:0000313" key="2">
    <source>
        <dbReference type="EMBL" id="TYS58374.1"/>
    </source>
</evidence>
<dbReference type="Proteomes" id="UP000323732">
    <property type="component" value="Unassembled WGS sequence"/>
</dbReference>
<comment type="caution">
    <text evidence="2">The sequence shown here is derived from an EMBL/GenBank/DDBJ whole genome shotgun (WGS) entry which is preliminary data.</text>
</comment>
<accession>A0A5D4S8A4</accession>
<dbReference type="EMBL" id="VTES01000010">
    <property type="protein sequence ID" value="TYS58374.1"/>
    <property type="molecule type" value="Genomic_DNA"/>
</dbReference>
<dbReference type="RefSeq" id="WP_009795698.1">
    <property type="nucleotide sequence ID" value="NZ_JAHXNN010000022.1"/>
</dbReference>
<sequence>MAGMNLLFLFAISVYSLWGLGHDPFSSLLSGDDKRFEMIVLEEGKAFSKEKPFERKGKLLGTAPYLPLLAAPAGMLLYRRYFRMDIMLEKLRFLLTPVFFHSKFFISSSVSDG</sequence>
<keyword evidence="1" id="KW-0812">Transmembrane</keyword>
<proteinExistence type="predicted"/>
<reference evidence="2 3" key="1">
    <citation type="submission" date="2019-08" db="EMBL/GenBank/DDBJ databases">
        <title>Bacillus genomes from the desert of Cuatro Cienegas, Coahuila.</title>
        <authorList>
            <person name="Olmedo-Alvarez G."/>
        </authorList>
    </citation>
    <scope>NUCLEOTIDE SEQUENCE [LARGE SCALE GENOMIC DNA]</scope>
    <source>
        <strain evidence="2 3">CH37_1T</strain>
    </source>
</reference>
<feature type="transmembrane region" description="Helical" evidence="1">
    <location>
        <begin position="59"/>
        <end position="78"/>
    </location>
</feature>